<accession>A0ABT2HY77</accession>
<keyword evidence="4" id="KW-1185">Reference proteome</keyword>
<protein>
    <submittedName>
        <fullName evidence="3">LPXTG cell wall anchor domain-containing protein</fullName>
    </submittedName>
</protein>
<dbReference type="Proteomes" id="UP001525379">
    <property type="component" value="Unassembled WGS sequence"/>
</dbReference>
<comment type="caution">
    <text evidence="3">The sequence shown here is derived from an EMBL/GenBank/DDBJ whole genome shotgun (WGS) entry which is preliminary data.</text>
</comment>
<name>A0ABT2HY77_9MICO</name>
<feature type="region of interest" description="Disordered" evidence="1">
    <location>
        <begin position="54"/>
        <end position="86"/>
    </location>
</feature>
<evidence type="ECO:0000256" key="1">
    <source>
        <dbReference type="SAM" id="MobiDB-lite"/>
    </source>
</evidence>
<dbReference type="NCBIfam" id="NF041738">
    <property type="entry name" value="GG_III-CTERM"/>
    <property type="match status" value="1"/>
</dbReference>
<evidence type="ECO:0000313" key="3">
    <source>
        <dbReference type="EMBL" id="MCT2043282.1"/>
    </source>
</evidence>
<dbReference type="CDD" id="cd12087">
    <property type="entry name" value="TM_EGFR-like"/>
    <property type="match status" value="1"/>
</dbReference>
<reference evidence="3 4" key="1">
    <citation type="submission" date="2022-04" db="EMBL/GenBank/DDBJ databases">
        <title>Human microbiome associated bacterial genomes.</title>
        <authorList>
            <person name="Sandstrom S."/>
            <person name="Salamzade R."/>
            <person name="Kalan L.R."/>
        </authorList>
    </citation>
    <scope>NUCLEOTIDE SEQUENCE [LARGE SCALE GENOMIC DNA]</scope>
    <source>
        <strain evidence="4">p3-SID1799</strain>
    </source>
</reference>
<keyword evidence="2" id="KW-1133">Transmembrane helix</keyword>
<keyword evidence="2" id="KW-0472">Membrane</keyword>
<keyword evidence="2" id="KW-0812">Transmembrane</keyword>
<proteinExistence type="predicted"/>
<dbReference type="RefSeq" id="WP_206395035.1">
    <property type="nucleotide sequence ID" value="NZ_JAFDPW010000002.1"/>
</dbReference>
<feature type="transmembrane region" description="Helical" evidence="2">
    <location>
        <begin position="25"/>
        <end position="45"/>
    </location>
</feature>
<organism evidence="3 4">
    <name type="scientific">Pseudoclavibacter albus</name>
    <dbReference type="NCBI Taxonomy" id="272241"/>
    <lineage>
        <taxon>Bacteria</taxon>
        <taxon>Bacillati</taxon>
        <taxon>Actinomycetota</taxon>
        <taxon>Actinomycetes</taxon>
        <taxon>Micrococcales</taxon>
        <taxon>Microbacteriaceae</taxon>
        <taxon>Pseudoclavibacter</taxon>
    </lineage>
</organism>
<dbReference type="EMBL" id="JALXSQ010000033">
    <property type="protein sequence ID" value="MCT2043282.1"/>
    <property type="molecule type" value="Genomic_DNA"/>
</dbReference>
<dbReference type="NCBIfam" id="TIGR01167">
    <property type="entry name" value="LPXTG_anchor"/>
    <property type="match status" value="1"/>
</dbReference>
<evidence type="ECO:0000256" key="2">
    <source>
        <dbReference type="SAM" id="Phobius"/>
    </source>
</evidence>
<sequence>MQTSLQAVLPALTSLVETGGTFNSLPWIIGGIALLLIGAIVLFILGRRKKDDEAVDELNGDAPEHGLHQETPGDDGLVDDSWMDKR</sequence>
<evidence type="ECO:0000313" key="4">
    <source>
        <dbReference type="Proteomes" id="UP001525379"/>
    </source>
</evidence>
<gene>
    <name evidence="3" type="ORF">M3D15_08050</name>
</gene>